<evidence type="ECO:0000313" key="2">
    <source>
        <dbReference type="Proteomes" id="UP000799754"/>
    </source>
</evidence>
<gene>
    <name evidence="1" type="ORF">BU25DRAFT_382419</name>
</gene>
<sequence length="703" mass="79090">MRHLELEDQGIDPSIMIATDKDTFVKQISESLQRDNSVQQVLKHVHPDTEEIRTTLSGSDGGVPFENVDKDQQDGRLKYPSRFASSILHLNKRLWFGDSWDADDVRPLPKPGSPSSPFHGNAPSSSEGAEQGFSNDGEPKQPLYIPQGPPSNTGYNVAGTRTIAHDPHKHISATLTQAEVIEVDVDDSVDDESSIPSYAASVFTVESLASSASALSDRGGYSAEQIATATRRLVMIVSEDDLLVPLYHSAIDNPDIGPDRLRLEFLASRLVANKARYLAEYIVEKLQPRLSKQQVNRREQQDESSDDEEKVSIVNDDMFHDLKVFGEFLAGSAAFSTLRVQVQSFVLPKVASFYLETKTKPRNQRKADHDTMKVRKWETWLEDVRRTVDAIFLDPKDTLLIKRTLFLFIDAFYLTTDALSIRFGLLEPPLAQNAARLRWKSKFGDRIFSDIVEYRNDGVVQLLPRLERSSGTKVTTATYNRQTGNQQYITPRPVQWLRNGFAKLSTNVSTSSRAEPCIPLHNVPGSAAATAASTNPPAPRSILHLMACMHRNRSRKVLQQDVLEDIQTDRELFRFMRKQYIRHRGRFRNMLSLKSIQGIFFIKFKLPIDDWILQQLPKRICGKLQGQVGQPAEGWGVYYQEGWDRDLISVMIFTVFLVASALFGALWSVFKFDIQGAFGISAYMVAVCAALIPLIAMGVDKPR</sequence>
<keyword evidence="2" id="KW-1185">Reference proteome</keyword>
<proteinExistence type="predicted"/>
<accession>A0ACB6SFG8</accession>
<protein>
    <submittedName>
        <fullName evidence="1">Uncharacterized protein</fullName>
    </submittedName>
</protein>
<reference evidence="1" key="1">
    <citation type="journal article" date="2020" name="Stud. Mycol.">
        <title>101 Dothideomycetes genomes: a test case for predicting lifestyles and emergence of pathogens.</title>
        <authorList>
            <person name="Haridas S."/>
            <person name="Albert R."/>
            <person name="Binder M."/>
            <person name="Bloem J."/>
            <person name="Labutti K."/>
            <person name="Salamov A."/>
            <person name="Andreopoulos B."/>
            <person name="Baker S."/>
            <person name="Barry K."/>
            <person name="Bills G."/>
            <person name="Bluhm B."/>
            <person name="Cannon C."/>
            <person name="Castanera R."/>
            <person name="Culley D."/>
            <person name="Daum C."/>
            <person name="Ezra D."/>
            <person name="Gonzalez J."/>
            <person name="Henrissat B."/>
            <person name="Kuo A."/>
            <person name="Liang C."/>
            <person name="Lipzen A."/>
            <person name="Lutzoni F."/>
            <person name="Magnuson J."/>
            <person name="Mondo S."/>
            <person name="Nolan M."/>
            <person name="Ohm R."/>
            <person name="Pangilinan J."/>
            <person name="Park H.-J."/>
            <person name="Ramirez L."/>
            <person name="Alfaro M."/>
            <person name="Sun H."/>
            <person name="Tritt A."/>
            <person name="Yoshinaga Y."/>
            <person name="Zwiers L.-H."/>
            <person name="Turgeon B."/>
            <person name="Goodwin S."/>
            <person name="Spatafora J."/>
            <person name="Crous P."/>
            <person name="Grigoriev I."/>
        </authorList>
    </citation>
    <scope>NUCLEOTIDE SEQUENCE</scope>
    <source>
        <strain evidence="1">CBS 525.71</strain>
    </source>
</reference>
<dbReference type="EMBL" id="MU006702">
    <property type="protein sequence ID" value="KAF2632713.1"/>
    <property type="molecule type" value="Genomic_DNA"/>
</dbReference>
<name>A0ACB6SFG8_9PLEO</name>
<comment type="caution">
    <text evidence="1">The sequence shown here is derived from an EMBL/GenBank/DDBJ whole genome shotgun (WGS) entry which is preliminary data.</text>
</comment>
<organism evidence="1 2">
    <name type="scientific">Macroventuria anomochaeta</name>
    <dbReference type="NCBI Taxonomy" id="301207"/>
    <lineage>
        <taxon>Eukaryota</taxon>
        <taxon>Fungi</taxon>
        <taxon>Dikarya</taxon>
        <taxon>Ascomycota</taxon>
        <taxon>Pezizomycotina</taxon>
        <taxon>Dothideomycetes</taxon>
        <taxon>Pleosporomycetidae</taxon>
        <taxon>Pleosporales</taxon>
        <taxon>Pleosporineae</taxon>
        <taxon>Didymellaceae</taxon>
        <taxon>Macroventuria</taxon>
    </lineage>
</organism>
<evidence type="ECO:0000313" key="1">
    <source>
        <dbReference type="EMBL" id="KAF2632713.1"/>
    </source>
</evidence>
<dbReference type="Proteomes" id="UP000799754">
    <property type="component" value="Unassembled WGS sequence"/>
</dbReference>